<keyword evidence="6" id="KW-0479">Metal-binding</keyword>
<keyword evidence="5" id="KW-0964">Secreted</keyword>
<dbReference type="GO" id="GO:0006154">
    <property type="term" value="P:adenosine catabolic process"/>
    <property type="evidence" value="ECO:0007669"/>
    <property type="project" value="TreeGrafter"/>
</dbReference>
<keyword evidence="7" id="KW-0732">Signal</keyword>
<dbReference type="InterPro" id="IPR032466">
    <property type="entry name" value="Metal_Hydrolase"/>
</dbReference>
<evidence type="ECO:0000259" key="10">
    <source>
        <dbReference type="Pfam" id="PF00962"/>
    </source>
</evidence>
<dbReference type="Proteomes" id="UP001303760">
    <property type="component" value="Unassembled WGS sequence"/>
</dbReference>
<dbReference type="InterPro" id="IPR006330">
    <property type="entry name" value="Ado/ade_deaminase"/>
</dbReference>
<comment type="similarity">
    <text evidence="3">Belongs to the metallo-dependent hydrolases superfamily. Adenosine and AMP deaminases family. ADGF subfamily.</text>
</comment>
<dbReference type="FunFam" id="3.20.20.140:FF:000017">
    <property type="entry name" value="Adenosine deaminase 2"/>
    <property type="match status" value="1"/>
</dbReference>
<comment type="subcellular location">
    <subcellularLocation>
        <location evidence="2">Secreted</location>
    </subcellularLocation>
</comment>
<evidence type="ECO:0000256" key="4">
    <source>
        <dbReference type="ARBA" id="ARBA00012784"/>
    </source>
</evidence>
<dbReference type="EC" id="3.5.4.4" evidence="4"/>
<reference evidence="11" key="2">
    <citation type="submission" date="2023-05" db="EMBL/GenBank/DDBJ databases">
        <authorList>
            <consortium name="Lawrence Berkeley National Laboratory"/>
            <person name="Steindorff A."/>
            <person name="Hensen N."/>
            <person name="Bonometti L."/>
            <person name="Westerberg I."/>
            <person name="Brannstrom I.O."/>
            <person name="Guillou S."/>
            <person name="Cros-Aarteil S."/>
            <person name="Calhoun S."/>
            <person name="Haridas S."/>
            <person name="Kuo A."/>
            <person name="Mondo S."/>
            <person name="Pangilinan J."/>
            <person name="Riley R."/>
            <person name="Labutti K."/>
            <person name="Andreopoulos B."/>
            <person name="Lipzen A."/>
            <person name="Chen C."/>
            <person name="Yanf M."/>
            <person name="Daum C."/>
            <person name="Ng V."/>
            <person name="Clum A."/>
            <person name="Ohm R."/>
            <person name="Martin F."/>
            <person name="Silar P."/>
            <person name="Natvig D."/>
            <person name="Lalanne C."/>
            <person name="Gautier V."/>
            <person name="Ament-Velasquez S.L."/>
            <person name="Kruys A."/>
            <person name="Hutchinson M.I."/>
            <person name="Powell A.J."/>
            <person name="Barry K."/>
            <person name="Miller A.N."/>
            <person name="Grigoriev I.V."/>
            <person name="Debuchy R."/>
            <person name="Gladieux P."/>
            <person name="Thoren M.H."/>
            <person name="Johannesson H."/>
        </authorList>
    </citation>
    <scope>NUCLEOTIDE SEQUENCE</scope>
    <source>
        <strain evidence="11">CBS 532.94</strain>
    </source>
</reference>
<feature type="domain" description="Adenosine deaminase" evidence="10">
    <location>
        <begin position="390"/>
        <end position="508"/>
    </location>
</feature>
<protein>
    <recommendedName>
        <fullName evidence="4">adenosine deaminase</fullName>
        <ecNumber evidence="4">3.5.4.4</ecNumber>
    </recommendedName>
</protein>
<dbReference type="InterPro" id="IPR001365">
    <property type="entry name" value="A_deaminase_dom"/>
</dbReference>
<dbReference type="Pfam" id="PF00962">
    <property type="entry name" value="A_deaminase"/>
    <property type="match status" value="1"/>
</dbReference>
<dbReference type="EMBL" id="MU860019">
    <property type="protein sequence ID" value="KAK4241647.1"/>
    <property type="molecule type" value="Genomic_DNA"/>
</dbReference>
<evidence type="ECO:0000313" key="11">
    <source>
        <dbReference type="EMBL" id="KAK4241647.1"/>
    </source>
</evidence>
<evidence type="ECO:0000256" key="9">
    <source>
        <dbReference type="ARBA" id="ARBA00047764"/>
    </source>
</evidence>
<accession>A0AAN7CHY6</accession>
<dbReference type="GO" id="GO:0046872">
    <property type="term" value="F:metal ion binding"/>
    <property type="evidence" value="ECO:0007669"/>
    <property type="project" value="UniProtKB-KW"/>
</dbReference>
<evidence type="ECO:0000256" key="2">
    <source>
        <dbReference type="ARBA" id="ARBA00004613"/>
    </source>
</evidence>
<reference evidence="11" key="1">
    <citation type="journal article" date="2023" name="Mol. Phylogenet. Evol.">
        <title>Genome-scale phylogeny and comparative genomics of the fungal order Sordariales.</title>
        <authorList>
            <person name="Hensen N."/>
            <person name="Bonometti L."/>
            <person name="Westerberg I."/>
            <person name="Brannstrom I.O."/>
            <person name="Guillou S."/>
            <person name="Cros-Aarteil S."/>
            <person name="Calhoun S."/>
            <person name="Haridas S."/>
            <person name="Kuo A."/>
            <person name="Mondo S."/>
            <person name="Pangilinan J."/>
            <person name="Riley R."/>
            <person name="LaButti K."/>
            <person name="Andreopoulos B."/>
            <person name="Lipzen A."/>
            <person name="Chen C."/>
            <person name="Yan M."/>
            <person name="Daum C."/>
            <person name="Ng V."/>
            <person name="Clum A."/>
            <person name="Steindorff A."/>
            <person name="Ohm R.A."/>
            <person name="Martin F."/>
            <person name="Silar P."/>
            <person name="Natvig D.O."/>
            <person name="Lalanne C."/>
            <person name="Gautier V."/>
            <person name="Ament-Velasquez S.L."/>
            <person name="Kruys A."/>
            <person name="Hutchinson M.I."/>
            <person name="Powell A.J."/>
            <person name="Barry K."/>
            <person name="Miller A.N."/>
            <person name="Grigoriev I.V."/>
            <person name="Debuchy R."/>
            <person name="Gladieux P."/>
            <person name="Hiltunen Thoren M."/>
            <person name="Johannesson H."/>
        </authorList>
    </citation>
    <scope>NUCLEOTIDE SEQUENCE</scope>
    <source>
        <strain evidence="11">CBS 532.94</strain>
    </source>
</reference>
<name>A0AAN7CHY6_9PEZI</name>
<dbReference type="PANTHER" id="PTHR11409">
    <property type="entry name" value="ADENOSINE DEAMINASE"/>
    <property type="match status" value="1"/>
</dbReference>
<proteinExistence type="inferred from homology"/>
<keyword evidence="8" id="KW-0378">Hydrolase</keyword>
<comment type="catalytic activity">
    <reaction evidence="9">
        <text>adenosine + H2O + H(+) = inosine + NH4(+)</text>
        <dbReference type="Rhea" id="RHEA:24408"/>
        <dbReference type="ChEBI" id="CHEBI:15377"/>
        <dbReference type="ChEBI" id="CHEBI:15378"/>
        <dbReference type="ChEBI" id="CHEBI:16335"/>
        <dbReference type="ChEBI" id="CHEBI:17596"/>
        <dbReference type="ChEBI" id="CHEBI:28938"/>
        <dbReference type="EC" id="3.5.4.4"/>
    </reaction>
</comment>
<evidence type="ECO:0000313" key="12">
    <source>
        <dbReference type="Proteomes" id="UP001303760"/>
    </source>
</evidence>
<evidence type="ECO:0000256" key="5">
    <source>
        <dbReference type="ARBA" id="ARBA00022525"/>
    </source>
</evidence>
<gene>
    <name evidence="11" type="ORF">C8A03DRAFT_12104</name>
</gene>
<evidence type="ECO:0000256" key="8">
    <source>
        <dbReference type="ARBA" id="ARBA00022801"/>
    </source>
</evidence>
<evidence type="ECO:0000256" key="3">
    <source>
        <dbReference type="ARBA" id="ARBA00006083"/>
    </source>
</evidence>
<dbReference type="GO" id="GO:0046103">
    <property type="term" value="P:inosine biosynthetic process"/>
    <property type="evidence" value="ECO:0007669"/>
    <property type="project" value="TreeGrafter"/>
</dbReference>
<evidence type="ECO:0000256" key="6">
    <source>
        <dbReference type="ARBA" id="ARBA00022723"/>
    </source>
</evidence>
<comment type="cofactor">
    <cofactor evidence="1">
        <name>Zn(2+)</name>
        <dbReference type="ChEBI" id="CHEBI:29105"/>
    </cofactor>
</comment>
<organism evidence="11 12">
    <name type="scientific">Achaetomium macrosporum</name>
    <dbReference type="NCBI Taxonomy" id="79813"/>
    <lineage>
        <taxon>Eukaryota</taxon>
        <taxon>Fungi</taxon>
        <taxon>Dikarya</taxon>
        <taxon>Ascomycota</taxon>
        <taxon>Pezizomycotina</taxon>
        <taxon>Sordariomycetes</taxon>
        <taxon>Sordariomycetidae</taxon>
        <taxon>Sordariales</taxon>
        <taxon>Chaetomiaceae</taxon>
        <taxon>Achaetomium</taxon>
    </lineage>
</organism>
<dbReference type="PANTHER" id="PTHR11409:SF39">
    <property type="entry name" value="ADENOSINE DEAMINASE 2"/>
    <property type="match status" value="1"/>
</dbReference>
<comment type="caution">
    <text evidence="11">The sequence shown here is derived from an EMBL/GenBank/DDBJ whole genome shotgun (WGS) entry which is preliminary data.</text>
</comment>
<keyword evidence="12" id="KW-1185">Reference proteome</keyword>
<dbReference type="GO" id="GO:0005576">
    <property type="term" value="C:extracellular region"/>
    <property type="evidence" value="ECO:0007669"/>
    <property type="project" value="UniProtKB-SubCell"/>
</dbReference>
<evidence type="ECO:0000256" key="1">
    <source>
        <dbReference type="ARBA" id="ARBA00001947"/>
    </source>
</evidence>
<evidence type="ECO:0000256" key="7">
    <source>
        <dbReference type="ARBA" id="ARBA00022729"/>
    </source>
</evidence>
<dbReference type="SUPFAM" id="SSF51556">
    <property type="entry name" value="Metallo-dependent hydrolases"/>
    <property type="match status" value="1"/>
</dbReference>
<dbReference type="AlphaFoldDB" id="A0AAN7CHY6"/>
<dbReference type="Gene3D" id="3.20.20.140">
    <property type="entry name" value="Metal-dependent hydrolases"/>
    <property type="match status" value="1"/>
</dbReference>
<dbReference type="GO" id="GO:0004000">
    <property type="term" value="F:adenosine deaminase activity"/>
    <property type="evidence" value="ECO:0007669"/>
    <property type="project" value="TreeGrafter"/>
</dbReference>
<sequence>MALLTDEEWADFVAHELPKTSDPVIQKFLQSRNALIAEERKHRSDYSFRQALSPISKKACDIVSRICRKERGTNNATVPRETTKSWQIIWRMPKGALLRAHCHSLVDMDHLIDAMMDTPGMHISCTDGHLATEATRKEGGLCIRFRGKADSEDCSLWANDYKPGSFIPLAKAADSFPGGGRRGFVEFLKARCRISRQDHNLGDIWAAVSRSSEVIGGMLCYEPIWRAFLQRLASNLVQDGIPWVELRLTLPLTYYREGSEIPDPDYDHMFQAIEEEVAKFRATDLGKPFQGLRIIWSARRSQDRRSIIEDADNCIATKLLRPHLVAGYDLGGSLNSGRPLVDLLPELFWFRKQCALEGVQIPFFLRAGGYLDDGDGDGGGADGGVFNAVLLGTRRIGNASSLYRHPRLIDAVKDKRILVETCPTPDGILHSTSDSIACHPLPVLLAQGVPCALCDDDSEILLGQGGGWRMTNVFWQVLHAWDSVSLAGLGSLAENSVRWAAFEDQDAEAWARDIRAASVGAGIKAARLQQWAVEWERFCLWIVTEYGDDAYGAEQ</sequence>